<dbReference type="Pfam" id="PF09836">
    <property type="entry name" value="DUF2063"/>
    <property type="match status" value="1"/>
</dbReference>
<evidence type="ECO:0000313" key="2">
    <source>
        <dbReference type="EMBL" id="ABM37667.1"/>
    </source>
</evidence>
<dbReference type="HOGENOM" id="CLU_086594_0_0_4"/>
<feature type="domain" description="Putative DNA-binding" evidence="1">
    <location>
        <begin position="7"/>
        <end position="98"/>
    </location>
</feature>
<dbReference type="Proteomes" id="UP000000644">
    <property type="component" value="Chromosome"/>
</dbReference>
<organism evidence="2 3">
    <name type="scientific">Polaromonas naphthalenivorans (strain CJ2)</name>
    <dbReference type="NCBI Taxonomy" id="365044"/>
    <lineage>
        <taxon>Bacteria</taxon>
        <taxon>Pseudomonadati</taxon>
        <taxon>Pseudomonadota</taxon>
        <taxon>Betaproteobacteria</taxon>
        <taxon>Burkholderiales</taxon>
        <taxon>Comamonadaceae</taxon>
        <taxon>Polaromonas</taxon>
    </lineage>
</organism>
<dbReference type="OrthoDB" id="4146344at2"/>
<sequence length="261" mass="27805">MNALARQQQALLQALWTRPGHTPPPLDTVLAAPWQRGLAAYRTNASALAERALQAAYPVVAELIGAGSFALMARQFWQQSPPVCGDLACWGDALPGFLAGEPQLASVPYLADVAQVEWALHRNAGAPDAAHFEPASFALLGQHEPDALTLRLPPGTVLQRSRWPVVSLISVHLHNEPSMESVAARMQARQGETALVWRQGLRPRLAACTQPEAALIDALLAGQSLLAALEAAEAKEAQFDFSAWLNAAVTQGQVLGAATLP</sequence>
<dbReference type="RefSeq" id="WP_011801745.1">
    <property type="nucleotide sequence ID" value="NC_008781.1"/>
</dbReference>
<evidence type="ECO:0000313" key="3">
    <source>
        <dbReference type="Proteomes" id="UP000000644"/>
    </source>
</evidence>
<reference evidence="3" key="1">
    <citation type="journal article" date="2009" name="Environ. Microbiol.">
        <title>The genome of Polaromonas naphthalenivorans strain CJ2, isolated from coal tar-contaminated sediment, reveals physiological and metabolic versatility and evolution through extensive horizontal gene transfer.</title>
        <authorList>
            <person name="Yagi J.M."/>
            <person name="Sims D."/>
            <person name="Brettin T."/>
            <person name="Bruce D."/>
            <person name="Madsen E.L."/>
        </authorList>
    </citation>
    <scope>NUCLEOTIDE SEQUENCE [LARGE SCALE GENOMIC DNA]</scope>
    <source>
        <strain evidence="3">CJ2</strain>
    </source>
</reference>
<dbReference type="eggNOG" id="COG3219">
    <property type="taxonomic scope" value="Bacteria"/>
</dbReference>
<dbReference type="EMBL" id="CP000529">
    <property type="protein sequence ID" value="ABM37667.1"/>
    <property type="molecule type" value="Genomic_DNA"/>
</dbReference>
<accession>A1VPT9</accession>
<evidence type="ECO:0000259" key="1">
    <source>
        <dbReference type="Pfam" id="PF09836"/>
    </source>
</evidence>
<dbReference type="AlphaFoldDB" id="A1VPT9"/>
<proteinExistence type="predicted"/>
<dbReference type="KEGG" id="pna:Pnap_2360"/>
<dbReference type="InterPro" id="IPR018640">
    <property type="entry name" value="DUF2063"/>
</dbReference>
<name>A1VPT9_POLNA</name>
<keyword evidence="3" id="KW-1185">Reference proteome</keyword>
<protein>
    <recommendedName>
        <fullName evidence="1">Putative DNA-binding domain-containing protein</fullName>
    </recommendedName>
</protein>
<gene>
    <name evidence="2" type="ordered locus">Pnap_2360</name>
</gene>
<dbReference type="STRING" id="365044.Pnap_2360"/>